<dbReference type="Proteomes" id="UP000215483">
    <property type="component" value="Unassembled WGS sequence"/>
</dbReference>
<keyword evidence="3" id="KW-1185">Reference proteome</keyword>
<reference evidence="2 3" key="1">
    <citation type="submission" date="2016-07" db="EMBL/GenBank/DDBJ databases">
        <title>Draft genome of Streptomyces diastatochromogenes.</title>
        <authorList>
            <person name="Podduturi R."/>
            <person name="Lukassen M.B."/>
            <person name="Clausen N."/>
            <person name="Nielsen J.L."/>
            <person name="Jorgensen N.O."/>
        </authorList>
    </citation>
    <scope>NUCLEOTIDE SEQUENCE [LARGE SCALE GENOMIC DNA]</scope>
    <source>
        <strain evidence="2 3">DSM 40608</strain>
    </source>
</reference>
<sequence length="274" mass="27871">MTAAVRRPDSTGPGPATLAAALLRISDAQGGPRGVGFLVTDDLAFTCAHVVSAALGLRDGARPPTGAEVVVDLPLAEAPPEPDPSSPPRASARVERWVPAQDSGAGDIAVLRLVSPLPGARPVRLVEASDTWGHPARAFGFPVGRPGGAWHSGVLRARQAGGWVQADLAASGGYRVTGGFSGSPVWDDELGGVVGMITVAEAGEPPAGYLIPTGTLVAAQPGLRALALPPSPFRGLAAFREADAGRFHGRAAESAELAERVTGQRWTCLVGPSG</sequence>
<evidence type="ECO:0000313" key="2">
    <source>
        <dbReference type="EMBL" id="OXY94956.1"/>
    </source>
</evidence>
<dbReference type="AlphaFoldDB" id="A0A233SH16"/>
<accession>A0A233SH16</accession>
<evidence type="ECO:0000259" key="1">
    <source>
        <dbReference type="Pfam" id="PF20703"/>
    </source>
</evidence>
<feature type="domain" description="Novel STAND NTPase 1" evidence="1">
    <location>
        <begin position="232"/>
        <end position="274"/>
    </location>
</feature>
<dbReference type="Pfam" id="PF20703">
    <property type="entry name" value="nSTAND1"/>
    <property type="match status" value="1"/>
</dbReference>
<dbReference type="InterPro" id="IPR049052">
    <property type="entry name" value="nSTAND1"/>
</dbReference>
<comment type="caution">
    <text evidence="2">The sequence shown here is derived from an EMBL/GenBank/DDBJ whole genome shotgun (WGS) entry which is preliminary data.</text>
</comment>
<dbReference type="EMBL" id="MCGQ01000014">
    <property type="protein sequence ID" value="OXY94956.1"/>
    <property type="molecule type" value="Genomic_DNA"/>
</dbReference>
<dbReference type="RefSeq" id="WP_167444199.1">
    <property type="nucleotide sequence ID" value="NZ_MCGQ01000014.1"/>
</dbReference>
<dbReference type="Gene3D" id="2.40.10.120">
    <property type="match status" value="1"/>
</dbReference>
<dbReference type="InterPro" id="IPR009003">
    <property type="entry name" value="Peptidase_S1_PA"/>
</dbReference>
<protein>
    <recommendedName>
        <fullName evidence="1">Novel STAND NTPase 1 domain-containing protein</fullName>
    </recommendedName>
</protein>
<proteinExistence type="predicted"/>
<name>A0A233SH16_STRDA</name>
<gene>
    <name evidence="2" type="ORF">BEK98_17735</name>
</gene>
<evidence type="ECO:0000313" key="3">
    <source>
        <dbReference type="Proteomes" id="UP000215483"/>
    </source>
</evidence>
<dbReference type="Pfam" id="PF13365">
    <property type="entry name" value="Trypsin_2"/>
    <property type="match status" value="1"/>
</dbReference>
<dbReference type="SUPFAM" id="SSF50494">
    <property type="entry name" value="Trypsin-like serine proteases"/>
    <property type="match status" value="1"/>
</dbReference>
<organism evidence="2 3">
    <name type="scientific">Streptomyces diastatochromogenes</name>
    <dbReference type="NCBI Taxonomy" id="42236"/>
    <lineage>
        <taxon>Bacteria</taxon>
        <taxon>Bacillati</taxon>
        <taxon>Actinomycetota</taxon>
        <taxon>Actinomycetes</taxon>
        <taxon>Kitasatosporales</taxon>
        <taxon>Streptomycetaceae</taxon>
        <taxon>Streptomyces</taxon>
    </lineage>
</organism>